<dbReference type="GO" id="GO:1904047">
    <property type="term" value="F:S-adenosyl-L-methionine binding"/>
    <property type="evidence" value="ECO:0007669"/>
    <property type="project" value="UniProtKB-UniRule"/>
</dbReference>
<feature type="binding site" evidence="12">
    <location>
        <begin position="259"/>
        <end position="261"/>
    </location>
    <ligand>
        <name>GTP</name>
        <dbReference type="ChEBI" id="CHEBI:37565"/>
    </ligand>
</feature>
<protein>
    <recommendedName>
        <fullName evidence="1 12">GTP 3',8-cyclase</fullName>
        <ecNumber evidence="1 12">4.1.99.22</ecNumber>
    </recommendedName>
    <alternativeName>
        <fullName evidence="12">Molybdenum cofactor biosynthesis protein A</fullName>
    </alternativeName>
</protein>
<feature type="binding site" evidence="12">
    <location>
        <position position="29"/>
    </location>
    <ligand>
        <name>[4Fe-4S] cluster</name>
        <dbReference type="ChEBI" id="CHEBI:49883"/>
        <label>1</label>
        <note>4Fe-4S-S-AdoMet</note>
    </ligand>
</feature>
<keyword evidence="3 12" id="KW-0949">S-adenosyl-L-methionine</keyword>
<dbReference type="SFLD" id="SFLDG01383">
    <property type="entry name" value="cyclic_pyranopterin_phosphate"/>
    <property type="match status" value="1"/>
</dbReference>
<evidence type="ECO:0000256" key="1">
    <source>
        <dbReference type="ARBA" id="ARBA00012167"/>
    </source>
</evidence>
<name>A0A9W6G0W2_9BACT</name>
<evidence type="ECO:0000256" key="9">
    <source>
        <dbReference type="ARBA" id="ARBA00023150"/>
    </source>
</evidence>
<dbReference type="SFLD" id="SFLDG01386">
    <property type="entry name" value="main_SPASM_domain-containing"/>
    <property type="match status" value="1"/>
</dbReference>
<dbReference type="EC" id="4.1.99.22" evidence="1 12"/>
<comment type="function">
    <text evidence="12">Catalyzes the cyclization of GTP to (8S)-3',8-cyclo-7,8-dihydroguanosine 5'-triphosphate.</text>
</comment>
<dbReference type="InterPro" id="IPR050105">
    <property type="entry name" value="MoCo_biosynth_MoaA/MoaC"/>
</dbReference>
<dbReference type="EMBL" id="BSDS01000001">
    <property type="protein sequence ID" value="GLI38342.1"/>
    <property type="molecule type" value="Genomic_DNA"/>
</dbReference>
<evidence type="ECO:0000313" key="15">
    <source>
        <dbReference type="Proteomes" id="UP001144352"/>
    </source>
</evidence>
<dbReference type="RefSeq" id="WP_214186545.1">
    <property type="nucleotide sequence ID" value="NZ_BSDS01000001.1"/>
</dbReference>
<dbReference type="SFLD" id="SFLDS00029">
    <property type="entry name" value="Radical_SAM"/>
    <property type="match status" value="1"/>
</dbReference>
<dbReference type="PROSITE" id="PS01305">
    <property type="entry name" value="MOAA_NIFB_PQQE"/>
    <property type="match status" value="1"/>
</dbReference>
<evidence type="ECO:0000259" key="13">
    <source>
        <dbReference type="PROSITE" id="PS51918"/>
    </source>
</evidence>
<feature type="domain" description="Radical SAM core" evidence="13">
    <location>
        <begin position="6"/>
        <end position="223"/>
    </location>
</feature>
<evidence type="ECO:0000313" key="14">
    <source>
        <dbReference type="EMBL" id="GLI38342.1"/>
    </source>
</evidence>
<comment type="subunit">
    <text evidence="12">Monomer and homodimer.</text>
</comment>
<feature type="binding site" evidence="12">
    <location>
        <position position="254"/>
    </location>
    <ligand>
        <name>[4Fe-4S] cluster</name>
        <dbReference type="ChEBI" id="CHEBI:49883"/>
        <label>2</label>
        <note>4Fe-4S-substrate</note>
    </ligand>
</feature>
<feature type="binding site" evidence="12">
    <location>
        <position position="65"/>
    </location>
    <ligand>
        <name>GTP</name>
        <dbReference type="ChEBI" id="CHEBI:37565"/>
    </ligand>
</feature>
<keyword evidence="10 12" id="KW-0456">Lyase</keyword>
<dbReference type="SFLD" id="SFLDG01067">
    <property type="entry name" value="SPASM/twitch_domain_containing"/>
    <property type="match status" value="1"/>
</dbReference>
<dbReference type="GO" id="GO:0046872">
    <property type="term" value="F:metal ion binding"/>
    <property type="evidence" value="ECO:0007669"/>
    <property type="project" value="UniProtKB-KW"/>
</dbReference>
<keyword evidence="5 12" id="KW-0547">Nucleotide-binding</keyword>
<feature type="binding site" evidence="12">
    <location>
        <position position="120"/>
    </location>
    <ligand>
        <name>S-adenosyl-L-methionine</name>
        <dbReference type="ChEBI" id="CHEBI:59789"/>
    </ligand>
</feature>
<feature type="binding site" evidence="12">
    <location>
        <position position="271"/>
    </location>
    <ligand>
        <name>[4Fe-4S] cluster</name>
        <dbReference type="ChEBI" id="CHEBI:49883"/>
        <label>2</label>
        <note>4Fe-4S-substrate</note>
    </ligand>
</feature>
<dbReference type="Proteomes" id="UP001144352">
    <property type="component" value="Unassembled WGS sequence"/>
</dbReference>
<sequence length="326" mass="35641">MKLIDSHGRRINYLRLSVTDRCNLRCRYCMPAEGVEMLGHGEILSYEELSLIARAAVAIGIEKIRITGGEPLVRRGIVPFLAGIAALPGLRQLVLTTNGILLPEMAEDLRRAGVQRLNISLDSLKPETFRDITRTGNVERVLAGIDAAMVAGFPPPKINMVVMRGVNDDEVVDFARLTLDHPYTVRFIEYMPATREENWQRLCIPAQEVLDRIAASHELEPVERGAMAGPSRDFRIRGAAGTIGVISAVSGHFCGECNRIRVTSTGMAKSCLFSDEGLDLKPFLGENAPAVLEDALRRLVGCKPARHGMDGEKAEHAAFSMAKIGG</sequence>
<dbReference type="CDD" id="cd01335">
    <property type="entry name" value="Radical_SAM"/>
    <property type="match status" value="1"/>
</dbReference>
<dbReference type="PANTHER" id="PTHR22960:SF0">
    <property type="entry name" value="MOLYBDENUM COFACTOR BIOSYNTHESIS PROTEIN 1"/>
    <property type="match status" value="1"/>
</dbReference>
<feature type="binding site" evidence="12">
    <location>
        <position position="28"/>
    </location>
    <ligand>
        <name>S-adenosyl-L-methionine</name>
        <dbReference type="ChEBI" id="CHEBI:59789"/>
    </ligand>
</feature>
<dbReference type="AlphaFoldDB" id="A0A9W6G0W2"/>
<keyword evidence="8 12" id="KW-0342">GTP-binding</keyword>
<feature type="binding site" evidence="12">
    <location>
        <position position="257"/>
    </location>
    <ligand>
        <name>[4Fe-4S] cluster</name>
        <dbReference type="ChEBI" id="CHEBI:49883"/>
        <label>2</label>
        <note>4Fe-4S-substrate</note>
    </ligand>
</feature>
<evidence type="ECO:0000256" key="12">
    <source>
        <dbReference type="HAMAP-Rule" id="MF_01225"/>
    </source>
</evidence>
<dbReference type="HAMAP" id="MF_01225_B">
    <property type="entry name" value="MoaA_B"/>
    <property type="match status" value="1"/>
</dbReference>
<keyword evidence="4 12" id="KW-0479">Metal-binding</keyword>
<comment type="catalytic activity">
    <reaction evidence="11 12">
        <text>GTP + AH2 + S-adenosyl-L-methionine = (8S)-3',8-cyclo-7,8-dihydroguanosine 5'-triphosphate + 5'-deoxyadenosine + L-methionine + A + H(+)</text>
        <dbReference type="Rhea" id="RHEA:49576"/>
        <dbReference type="ChEBI" id="CHEBI:13193"/>
        <dbReference type="ChEBI" id="CHEBI:15378"/>
        <dbReference type="ChEBI" id="CHEBI:17319"/>
        <dbReference type="ChEBI" id="CHEBI:17499"/>
        <dbReference type="ChEBI" id="CHEBI:37565"/>
        <dbReference type="ChEBI" id="CHEBI:57844"/>
        <dbReference type="ChEBI" id="CHEBI:59789"/>
        <dbReference type="ChEBI" id="CHEBI:131766"/>
        <dbReference type="EC" id="4.1.99.22"/>
    </reaction>
</comment>
<keyword evidence="6 12" id="KW-0408">Iron</keyword>
<evidence type="ECO:0000256" key="11">
    <source>
        <dbReference type="ARBA" id="ARBA00048697"/>
    </source>
</evidence>
<dbReference type="GO" id="GO:0006777">
    <property type="term" value="P:Mo-molybdopterin cofactor biosynthetic process"/>
    <property type="evidence" value="ECO:0007669"/>
    <property type="project" value="UniProtKB-UniRule"/>
</dbReference>
<dbReference type="Pfam" id="PF06463">
    <property type="entry name" value="Mob_synth_C"/>
    <property type="match status" value="1"/>
</dbReference>
<dbReference type="GO" id="GO:0061798">
    <property type="term" value="F:GTP 3',8'-cyclase activity"/>
    <property type="evidence" value="ECO:0007669"/>
    <property type="project" value="UniProtKB-UniRule"/>
</dbReference>
<evidence type="ECO:0000256" key="5">
    <source>
        <dbReference type="ARBA" id="ARBA00022741"/>
    </source>
</evidence>
<dbReference type="InterPro" id="IPR007197">
    <property type="entry name" value="rSAM"/>
</dbReference>
<dbReference type="GO" id="GO:0061799">
    <property type="term" value="F:cyclic pyranopterin monophosphate synthase activity"/>
    <property type="evidence" value="ECO:0007669"/>
    <property type="project" value="TreeGrafter"/>
</dbReference>
<dbReference type="NCBIfam" id="TIGR02666">
    <property type="entry name" value="moaA"/>
    <property type="match status" value="1"/>
</dbReference>
<feature type="binding site" evidence="12">
    <location>
        <position position="69"/>
    </location>
    <ligand>
        <name>S-adenosyl-L-methionine</name>
        <dbReference type="ChEBI" id="CHEBI:59789"/>
    </ligand>
</feature>
<evidence type="ECO:0000256" key="4">
    <source>
        <dbReference type="ARBA" id="ARBA00022723"/>
    </source>
</evidence>
<comment type="caution">
    <text evidence="14">The sequence shown here is derived from an EMBL/GenBank/DDBJ whole genome shotgun (WGS) entry which is preliminary data.</text>
</comment>
<dbReference type="InterPro" id="IPR040064">
    <property type="entry name" value="MoaA-like"/>
</dbReference>
<dbReference type="Pfam" id="PF04055">
    <property type="entry name" value="Radical_SAM"/>
    <property type="match status" value="1"/>
</dbReference>
<comment type="cofactor">
    <cofactor evidence="12">
        <name>[4Fe-4S] cluster</name>
        <dbReference type="ChEBI" id="CHEBI:49883"/>
    </cofactor>
    <text evidence="12">Binds 2 [4Fe-4S] clusters. Binds 1 [4Fe-4S] cluster coordinated with 3 cysteines and an exchangeable S-adenosyl-L-methionine and 1 [4Fe-4S] cluster coordinated with 3 cysteines and the GTP-derived substrate.</text>
</comment>
<comment type="pathway">
    <text evidence="12">Cofactor biosynthesis; molybdopterin biosynthesis.</text>
</comment>
<evidence type="ECO:0000256" key="3">
    <source>
        <dbReference type="ARBA" id="ARBA00022691"/>
    </source>
</evidence>
<evidence type="ECO:0000256" key="6">
    <source>
        <dbReference type="ARBA" id="ARBA00023004"/>
    </source>
</evidence>
<dbReference type="SUPFAM" id="SSF102114">
    <property type="entry name" value="Radical SAM enzymes"/>
    <property type="match status" value="1"/>
</dbReference>
<organism evidence="14 15">
    <name type="scientific">Geobacter hydrogenophilus</name>
    <dbReference type="NCBI Taxonomy" id="40983"/>
    <lineage>
        <taxon>Bacteria</taxon>
        <taxon>Pseudomonadati</taxon>
        <taxon>Thermodesulfobacteriota</taxon>
        <taxon>Desulfuromonadia</taxon>
        <taxon>Geobacterales</taxon>
        <taxon>Geobacteraceae</taxon>
        <taxon>Geobacter</taxon>
    </lineage>
</organism>
<feature type="binding site" evidence="12">
    <location>
        <position position="96"/>
    </location>
    <ligand>
        <name>GTP</name>
        <dbReference type="ChEBI" id="CHEBI:37565"/>
    </ligand>
</feature>
<dbReference type="PROSITE" id="PS51918">
    <property type="entry name" value="RADICAL_SAM"/>
    <property type="match status" value="1"/>
</dbReference>
<dbReference type="CDD" id="cd21117">
    <property type="entry name" value="Twitch_MoaA"/>
    <property type="match status" value="1"/>
</dbReference>
<feature type="binding site" evidence="12">
    <location>
        <position position="26"/>
    </location>
    <ligand>
        <name>[4Fe-4S] cluster</name>
        <dbReference type="ChEBI" id="CHEBI:49883"/>
        <label>1</label>
        <note>4Fe-4S-S-AdoMet</note>
    </ligand>
</feature>
<feature type="binding site" evidence="12">
    <location>
        <position position="157"/>
    </location>
    <ligand>
        <name>GTP</name>
        <dbReference type="ChEBI" id="CHEBI:37565"/>
    </ligand>
</feature>
<dbReference type="InterPro" id="IPR013483">
    <property type="entry name" value="MoaA"/>
</dbReference>
<evidence type="ECO:0000256" key="8">
    <source>
        <dbReference type="ARBA" id="ARBA00023134"/>
    </source>
</evidence>
<evidence type="ECO:0000256" key="7">
    <source>
        <dbReference type="ARBA" id="ARBA00023014"/>
    </source>
</evidence>
<comment type="similarity">
    <text evidence="12">Belongs to the radical SAM superfamily. MoaA family.</text>
</comment>
<accession>A0A9W6G0W2</accession>
<dbReference type="Gene3D" id="3.20.20.70">
    <property type="entry name" value="Aldolase class I"/>
    <property type="match status" value="1"/>
</dbReference>
<dbReference type="SMART" id="SM00729">
    <property type="entry name" value="Elp3"/>
    <property type="match status" value="1"/>
</dbReference>
<evidence type="ECO:0000256" key="10">
    <source>
        <dbReference type="ARBA" id="ARBA00023239"/>
    </source>
</evidence>
<keyword evidence="15" id="KW-1185">Reference proteome</keyword>
<dbReference type="PANTHER" id="PTHR22960">
    <property type="entry name" value="MOLYBDOPTERIN COFACTOR SYNTHESIS PROTEIN A"/>
    <property type="match status" value="1"/>
</dbReference>
<proteinExistence type="inferred from homology"/>
<dbReference type="GO" id="GO:0005525">
    <property type="term" value="F:GTP binding"/>
    <property type="evidence" value="ECO:0007669"/>
    <property type="project" value="UniProtKB-UniRule"/>
</dbReference>
<dbReference type="InterPro" id="IPR058240">
    <property type="entry name" value="rSAM_sf"/>
</dbReference>
<keyword evidence="9 12" id="KW-0501">Molybdenum cofactor biosynthesis</keyword>
<evidence type="ECO:0000256" key="2">
    <source>
        <dbReference type="ARBA" id="ARBA00022485"/>
    </source>
</evidence>
<feature type="binding site" evidence="12">
    <location>
        <position position="15"/>
    </location>
    <ligand>
        <name>GTP</name>
        <dbReference type="ChEBI" id="CHEBI:37565"/>
    </ligand>
</feature>
<dbReference type="InterPro" id="IPR010505">
    <property type="entry name" value="MoaA_twitch"/>
</dbReference>
<dbReference type="InterPro" id="IPR013785">
    <property type="entry name" value="Aldolase_TIM"/>
</dbReference>
<keyword evidence="2 12" id="KW-0004">4Fe-4S</keyword>
<dbReference type="InterPro" id="IPR000385">
    <property type="entry name" value="MoaA_NifB_PqqE_Fe-S-bd_CS"/>
</dbReference>
<reference evidence="14" key="1">
    <citation type="submission" date="2022-12" db="EMBL/GenBank/DDBJ databases">
        <title>Reference genome sequencing for broad-spectrum identification of bacterial and archaeal isolates by mass spectrometry.</title>
        <authorList>
            <person name="Sekiguchi Y."/>
            <person name="Tourlousse D.M."/>
        </authorList>
    </citation>
    <scope>NUCLEOTIDE SEQUENCE</scope>
    <source>
        <strain evidence="14">H2</strain>
    </source>
</reference>
<feature type="binding site" evidence="12">
    <location>
        <position position="191"/>
    </location>
    <ligand>
        <name>S-adenosyl-L-methionine</name>
        <dbReference type="ChEBI" id="CHEBI:59789"/>
    </ligand>
</feature>
<dbReference type="InterPro" id="IPR006638">
    <property type="entry name" value="Elp3/MiaA/NifB-like_rSAM"/>
</dbReference>
<feature type="binding site" evidence="12">
    <location>
        <position position="22"/>
    </location>
    <ligand>
        <name>[4Fe-4S] cluster</name>
        <dbReference type="ChEBI" id="CHEBI:49883"/>
        <label>1</label>
        <note>4Fe-4S-S-AdoMet</note>
    </ligand>
</feature>
<dbReference type="GO" id="GO:0051539">
    <property type="term" value="F:4 iron, 4 sulfur cluster binding"/>
    <property type="evidence" value="ECO:0007669"/>
    <property type="project" value="UniProtKB-UniRule"/>
</dbReference>
<gene>
    <name evidence="12 14" type="primary">moaA</name>
    <name evidence="14" type="ORF">GHYDROH2_18430</name>
</gene>
<keyword evidence="7 12" id="KW-0411">Iron-sulfur</keyword>